<evidence type="ECO:0008006" key="10">
    <source>
        <dbReference type="Google" id="ProtNLM"/>
    </source>
</evidence>
<keyword evidence="2" id="KW-0645">Protease</keyword>
<dbReference type="GO" id="GO:0006508">
    <property type="term" value="P:proteolysis"/>
    <property type="evidence" value="ECO:0007669"/>
    <property type="project" value="UniProtKB-KW"/>
</dbReference>
<keyword evidence="9" id="KW-1185">Reference proteome</keyword>
<dbReference type="InterPro" id="IPR035068">
    <property type="entry name" value="TldD/PmbA_N"/>
</dbReference>
<evidence type="ECO:0000256" key="2">
    <source>
        <dbReference type="ARBA" id="ARBA00022670"/>
    </source>
</evidence>
<comment type="caution">
    <text evidence="8">The sequence shown here is derived from an EMBL/GenBank/DDBJ whole genome shotgun (WGS) entry which is preliminary data.</text>
</comment>
<dbReference type="InterPro" id="IPR045569">
    <property type="entry name" value="Metalloprtase-TldD/E_C"/>
</dbReference>
<dbReference type="InterPro" id="IPR051463">
    <property type="entry name" value="Peptidase_U62_metallo"/>
</dbReference>
<dbReference type="InterPro" id="IPR045570">
    <property type="entry name" value="Metalloprtase-TldD/E_cen_dom"/>
</dbReference>
<proteinExistence type="inferred from homology"/>
<keyword evidence="3" id="KW-0378">Hydrolase</keyword>
<feature type="domain" description="Metalloprotease TldD/E C-terminal" evidence="6">
    <location>
        <begin position="232"/>
        <end position="307"/>
    </location>
</feature>
<dbReference type="Gene3D" id="3.30.2290.10">
    <property type="entry name" value="PmbA/TldD superfamily"/>
    <property type="match status" value="1"/>
</dbReference>
<organism evidence="8 9">
    <name type="scientific">Natranaerobius trueperi</name>
    <dbReference type="NCBI Taxonomy" id="759412"/>
    <lineage>
        <taxon>Bacteria</taxon>
        <taxon>Bacillati</taxon>
        <taxon>Bacillota</taxon>
        <taxon>Clostridia</taxon>
        <taxon>Natranaerobiales</taxon>
        <taxon>Natranaerobiaceae</taxon>
        <taxon>Natranaerobius</taxon>
    </lineage>
</organism>
<dbReference type="AlphaFoldDB" id="A0A226C0L8"/>
<dbReference type="Pfam" id="PF19290">
    <property type="entry name" value="PmbA_TldD_2nd"/>
    <property type="match status" value="1"/>
</dbReference>
<keyword evidence="4" id="KW-0482">Metalloprotease</keyword>
<evidence type="ECO:0000256" key="4">
    <source>
        <dbReference type="ARBA" id="ARBA00023049"/>
    </source>
</evidence>
<dbReference type="SUPFAM" id="SSF111283">
    <property type="entry name" value="Putative modulator of DNA gyrase, PmbA/TldD"/>
    <property type="match status" value="1"/>
</dbReference>
<evidence type="ECO:0000313" key="9">
    <source>
        <dbReference type="Proteomes" id="UP000214588"/>
    </source>
</evidence>
<sequence>MIVIRRYVILKEYLQSALKGKKADYIEIRVQKSHNNILEYQGKELDRIDSSDNYGGCVRAFFKGGVGFVSFNNMDDISDKVDLAITQAQLVGKRIPDKTNFAEVEPIVDYVYADLRDDPFSISLTRKKELLEEYNDIILSYGNPIASSRISYFDNFTTLYYINNQGTYIEQEKVDLGGNIVALATDENTTQMSRVGFGGGDDFGVVRELHDKVKVACDKAVKMINAKPITGGKYPVILDPTLAGVFVHEAFGHLSESDHIYENKKLQEIMQLGTKFGGEHLNIYDTGNASGARGYLKYDDEGVPTQKLI</sequence>
<dbReference type="EMBL" id="NIQC01000002">
    <property type="protein sequence ID" value="OWZ84803.1"/>
    <property type="molecule type" value="Genomic_DNA"/>
</dbReference>
<evidence type="ECO:0000259" key="6">
    <source>
        <dbReference type="Pfam" id="PF19289"/>
    </source>
</evidence>
<dbReference type="PANTHER" id="PTHR30624">
    <property type="entry name" value="UNCHARACTERIZED PROTEIN TLDD AND PMBA"/>
    <property type="match status" value="1"/>
</dbReference>
<accession>A0A226C0L8</accession>
<dbReference type="GO" id="GO:0008237">
    <property type="term" value="F:metallopeptidase activity"/>
    <property type="evidence" value="ECO:0007669"/>
    <property type="project" value="UniProtKB-KW"/>
</dbReference>
<name>A0A226C0L8_9FIRM</name>
<evidence type="ECO:0000256" key="3">
    <source>
        <dbReference type="ARBA" id="ARBA00022801"/>
    </source>
</evidence>
<evidence type="ECO:0000259" key="7">
    <source>
        <dbReference type="Pfam" id="PF19290"/>
    </source>
</evidence>
<reference evidence="8 9" key="1">
    <citation type="submission" date="2017-06" db="EMBL/GenBank/DDBJ databases">
        <title>Draft Genome Sequence of Natranaerobius trueperi halophilic, alkalithermophilic bacteria from soda lakes.</title>
        <authorList>
            <person name="Zhao B."/>
        </authorList>
    </citation>
    <scope>NUCLEOTIDE SEQUENCE [LARGE SCALE GENOMIC DNA]</scope>
    <source>
        <strain evidence="8 9">DSM 18760</strain>
    </source>
</reference>
<dbReference type="Proteomes" id="UP000214588">
    <property type="component" value="Unassembled WGS sequence"/>
</dbReference>
<feature type="domain" description="Metalloprotease TldD/E N-terminal" evidence="5">
    <location>
        <begin position="27"/>
        <end position="88"/>
    </location>
</feature>
<evidence type="ECO:0000313" key="8">
    <source>
        <dbReference type="EMBL" id="OWZ84803.1"/>
    </source>
</evidence>
<dbReference type="InterPro" id="IPR036059">
    <property type="entry name" value="TldD/PmbA_sf"/>
</dbReference>
<dbReference type="PANTHER" id="PTHR30624:SF0">
    <property type="entry name" value="METALLOPROTEASE SLR0863"/>
    <property type="match status" value="1"/>
</dbReference>
<comment type="similarity">
    <text evidence="1">Belongs to the peptidase U62 family.</text>
</comment>
<feature type="domain" description="Metalloprotease TldD/E central" evidence="7">
    <location>
        <begin position="118"/>
        <end position="223"/>
    </location>
</feature>
<gene>
    <name evidence="8" type="ORF">CDO51_01945</name>
</gene>
<evidence type="ECO:0000256" key="1">
    <source>
        <dbReference type="ARBA" id="ARBA00005836"/>
    </source>
</evidence>
<dbReference type="Pfam" id="PF01523">
    <property type="entry name" value="PmbA_TldD_1st"/>
    <property type="match status" value="1"/>
</dbReference>
<dbReference type="InterPro" id="IPR002510">
    <property type="entry name" value="Metalloprtase-TldD/E_N"/>
</dbReference>
<dbReference type="Pfam" id="PF19289">
    <property type="entry name" value="PmbA_TldD_3rd"/>
    <property type="match status" value="1"/>
</dbReference>
<evidence type="ECO:0000259" key="5">
    <source>
        <dbReference type="Pfam" id="PF01523"/>
    </source>
</evidence>
<dbReference type="GO" id="GO:0005829">
    <property type="term" value="C:cytosol"/>
    <property type="evidence" value="ECO:0007669"/>
    <property type="project" value="TreeGrafter"/>
</dbReference>
<protein>
    <recommendedName>
        <fullName evidence="10">TldD/PmbA family protein</fullName>
    </recommendedName>
</protein>